<dbReference type="KEGG" id="dfa:DFA_00556"/>
<dbReference type="RefSeq" id="XP_004358545.1">
    <property type="nucleotide sequence ID" value="XM_004358488.1"/>
</dbReference>
<proteinExistence type="predicted"/>
<dbReference type="Proteomes" id="UP000007797">
    <property type="component" value="Unassembled WGS sequence"/>
</dbReference>
<dbReference type="AlphaFoldDB" id="F4PSK3"/>
<feature type="chain" id="PRO_5003315658" evidence="1">
    <location>
        <begin position="22"/>
        <end position="125"/>
    </location>
</feature>
<evidence type="ECO:0000256" key="1">
    <source>
        <dbReference type="SAM" id="SignalP"/>
    </source>
</evidence>
<accession>F4PSK3</accession>
<dbReference type="GeneID" id="14873768"/>
<feature type="signal peptide" evidence="1">
    <location>
        <begin position="1"/>
        <end position="21"/>
    </location>
</feature>
<dbReference type="EMBL" id="GL883010">
    <property type="protein sequence ID" value="EGG20695.1"/>
    <property type="molecule type" value="Genomic_DNA"/>
</dbReference>
<keyword evidence="1" id="KW-0732">Signal</keyword>
<keyword evidence="3" id="KW-1185">Reference proteome</keyword>
<name>F4PSK3_CACFS</name>
<gene>
    <name evidence="2" type="ORF">DFA_00556</name>
</gene>
<protein>
    <submittedName>
        <fullName evidence="2">Uncharacterized protein</fullName>
    </submittedName>
</protein>
<organism evidence="2 3">
    <name type="scientific">Cavenderia fasciculata</name>
    <name type="common">Slime mold</name>
    <name type="synonym">Dictyostelium fasciculatum</name>
    <dbReference type="NCBI Taxonomy" id="261658"/>
    <lineage>
        <taxon>Eukaryota</taxon>
        <taxon>Amoebozoa</taxon>
        <taxon>Evosea</taxon>
        <taxon>Eumycetozoa</taxon>
        <taxon>Dictyostelia</taxon>
        <taxon>Acytosteliales</taxon>
        <taxon>Cavenderiaceae</taxon>
        <taxon>Cavenderia</taxon>
    </lineage>
</organism>
<sequence length="125" mass="14089">MNFKILSCIFLIYLIVTPILGSLIIVSDNAATGERRQILINLLTGTVANKKERGRLTPEQLQKFIKVQVDLPILARDFPNDTKSIPDTIQYIVVDTSNGIEIRWNQGHDNGNEDLQFIARIIALD</sequence>
<evidence type="ECO:0000313" key="2">
    <source>
        <dbReference type="EMBL" id="EGG20695.1"/>
    </source>
</evidence>
<evidence type="ECO:0000313" key="3">
    <source>
        <dbReference type="Proteomes" id="UP000007797"/>
    </source>
</evidence>
<reference evidence="3" key="1">
    <citation type="journal article" date="2011" name="Genome Res.">
        <title>Phylogeny-wide analysis of social amoeba genomes highlights ancient origins for complex intercellular communication.</title>
        <authorList>
            <person name="Heidel A.J."/>
            <person name="Lawal H.M."/>
            <person name="Felder M."/>
            <person name="Schilde C."/>
            <person name="Helps N.R."/>
            <person name="Tunggal B."/>
            <person name="Rivero F."/>
            <person name="John U."/>
            <person name="Schleicher M."/>
            <person name="Eichinger L."/>
            <person name="Platzer M."/>
            <person name="Noegel A.A."/>
            <person name="Schaap P."/>
            <person name="Gloeckner G."/>
        </authorList>
    </citation>
    <scope>NUCLEOTIDE SEQUENCE [LARGE SCALE GENOMIC DNA]</scope>
    <source>
        <strain evidence="3">SH3</strain>
    </source>
</reference>